<dbReference type="RefSeq" id="WP_155175163.1">
    <property type="nucleotide sequence ID" value="NZ_BAAAFL010000008.1"/>
</dbReference>
<organism evidence="1 2">
    <name type="scientific">Fulvivirga kasyanovii</name>
    <dbReference type="NCBI Taxonomy" id="396812"/>
    <lineage>
        <taxon>Bacteria</taxon>
        <taxon>Pseudomonadati</taxon>
        <taxon>Bacteroidota</taxon>
        <taxon>Cytophagia</taxon>
        <taxon>Cytophagales</taxon>
        <taxon>Fulvivirgaceae</taxon>
        <taxon>Fulvivirga</taxon>
    </lineage>
</organism>
<dbReference type="EMBL" id="SMLW01000651">
    <property type="protein sequence ID" value="MTI28038.1"/>
    <property type="molecule type" value="Genomic_DNA"/>
</dbReference>
<dbReference type="Proteomes" id="UP000798808">
    <property type="component" value="Unassembled WGS sequence"/>
</dbReference>
<gene>
    <name evidence="1" type="ORF">E1163_23985</name>
</gene>
<dbReference type="PROSITE" id="PS51257">
    <property type="entry name" value="PROKAR_LIPOPROTEIN"/>
    <property type="match status" value="1"/>
</dbReference>
<proteinExistence type="predicted"/>
<keyword evidence="2" id="KW-1185">Reference proteome</keyword>
<comment type="caution">
    <text evidence="1">The sequence shown here is derived from an EMBL/GenBank/DDBJ whole genome shotgun (WGS) entry which is preliminary data.</text>
</comment>
<sequence>MKINTLLLFIIGLLLTSCLKDPDFPDNPVLKSMDLSYKEIGGLQEDDSLIISLHFQDGDGDLGFDASDEKHISSPYNEFGFFSYDSNSRRKTMFALDTLTASSEFHLSLVRNMITVSNRSIPELDTLPPYEFPYTCDNWQEVNITAGSTVLKEDTVYYQKNPRYNNIYVDFFLENSNGEFEEFFWEYLQKPQCNIAYHGRFPIINEEGKETPSEGTLTYRIPNKGWESTFGNKKFKIRVTILDRAGNYSNAITSEPVTLDEIKVN</sequence>
<protein>
    <submittedName>
        <fullName evidence="1">Uncharacterized protein</fullName>
    </submittedName>
</protein>
<evidence type="ECO:0000313" key="2">
    <source>
        <dbReference type="Proteomes" id="UP000798808"/>
    </source>
</evidence>
<accession>A0ABW9RXW9</accession>
<reference evidence="1 2" key="1">
    <citation type="submission" date="2019-02" db="EMBL/GenBank/DDBJ databases">
        <authorList>
            <person name="Goldberg S.R."/>
            <person name="Haltli B.A."/>
            <person name="Correa H."/>
            <person name="Russell K.G."/>
        </authorList>
    </citation>
    <scope>NUCLEOTIDE SEQUENCE [LARGE SCALE GENOMIC DNA]</scope>
    <source>
        <strain evidence="1 2">JCM 16186</strain>
    </source>
</reference>
<evidence type="ECO:0000313" key="1">
    <source>
        <dbReference type="EMBL" id="MTI28038.1"/>
    </source>
</evidence>
<name>A0ABW9RXW9_9BACT</name>